<proteinExistence type="predicted"/>
<organism evidence="1 2">
    <name type="scientific">Paenibacillus mesotrionivorans</name>
    <dbReference type="NCBI Taxonomy" id="3160968"/>
    <lineage>
        <taxon>Bacteria</taxon>
        <taxon>Bacillati</taxon>
        <taxon>Bacillota</taxon>
        <taxon>Bacilli</taxon>
        <taxon>Bacillales</taxon>
        <taxon>Paenibacillaceae</taxon>
        <taxon>Paenibacillus</taxon>
    </lineage>
</organism>
<gene>
    <name evidence="1" type="ORF">ACI1P1_28520</name>
</gene>
<protein>
    <submittedName>
        <fullName evidence="1">Transglycosylase domain-containing protein</fullName>
    </submittedName>
</protein>
<accession>A0ACC7P7G5</accession>
<evidence type="ECO:0000313" key="1">
    <source>
        <dbReference type="EMBL" id="MFM9332245.1"/>
    </source>
</evidence>
<dbReference type="Proteomes" id="UP001631969">
    <property type="component" value="Unassembled WGS sequence"/>
</dbReference>
<comment type="caution">
    <text evidence="1">The sequence shown here is derived from an EMBL/GenBank/DDBJ whole genome shotgun (WGS) entry which is preliminary data.</text>
</comment>
<sequence>MTQTNTSIWKRIGAFFRKRAVRRTGLILFMTVKWMIIGIIIAGFAAGGAAFGYLASVLKDEPIRNEAFMREQIEQNMLTGFVYFNDDTPIGQLRTEEDRRMATKADIPPQIIDATLAIEDNSFNEHIGVDVNGLIRAVKQKLLNEDVQTGGSTITQQVARRVFLTLDREMTRKFKEIFLAVRMERILTKDEILLAYLNKIPYGNGSNGYTVYGIKAAAKGLFDKDDLNELNIAQSAYLAGLPQLPSDYSAFSGKGEFDSAAFNRAVKRQQLVLRRMLEESKITQQQYDEALAFDLKGSLAKTTQKAYNTYPYLMMEVERKAAEAMVKAQYPDLKLDTDSKKTAFNEAQKDALNQLLRGGYHIHTTIDKTIYDSMQSIAQNPKNFTPNLKNVEKEKDGLEQIGAVMIDNKSGAILGMMEGRDFYTEQLNHATQAYRQPGSTMKPIAAYIPAMEKGAIQPATVIDDAPIILPDGQKGVHIPMNWNNKFQGLVTAREALNQSYNIPALKLFLYQVGIKEAWDYAAKMGITSITKEDAVAQTGVIGGLYKGVNVEEMTNAYTTIPNQGVFYDAYLIDRIVDSNGKVVYQHDRKPSRVYSEQTAYLMTDMLRTVITNGTAPEIKNNFKHYKNMAVSGKTGSTQDDADAWFVGFTPDITLGVWAGYDQPVNKLIKGSGTKRALNVWAQVMNEAVEKRAELFPTKAFTKPEDIVQMTVSSVSGKLPNELTSAAGKSVTDLFNKKYVPTQEDDVMVKMKYITFNGVNYVPQPGTPDDFLSEQVVIRREKSISKILSEIKEAMDKLPEKSRKPLDQFVPLDANSDAPSETDPRTDDGIIPPQPGSIVVTRNGDVNRISFMPVTAPDIVGYRLYRTTDGLTFVRAGTPQVLMVNPAEPIFTDTAPGGAAYGYYVSAVDVAGRESVASKPVFADGQNHSQANQNGPGGLLPSGSPGGSSSPGKAPTPGGSSTAGKPTPTPAAPKNEPAEPEGLKAKSKGVSLQLTWTANPKADAVSEYNVYYSDTENGAYKIIGTSKGTEFIYFAATDDGYYKISAVNELGESPLTGAVHYTKP</sequence>
<name>A0ACC7P7G5_9BACL</name>
<reference evidence="1" key="1">
    <citation type="submission" date="2024-12" db="EMBL/GenBank/DDBJ databases">
        <authorList>
            <person name="Wu N."/>
        </authorList>
    </citation>
    <scope>NUCLEOTIDE SEQUENCE</scope>
    <source>
        <strain evidence="1">P15</strain>
    </source>
</reference>
<evidence type="ECO:0000313" key="2">
    <source>
        <dbReference type="Proteomes" id="UP001631969"/>
    </source>
</evidence>
<dbReference type="EMBL" id="JBJURJ010000028">
    <property type="protein sequence ID" value="MFM9332245.1"/>
    <property type="molecule type" value="Genomic_DNA"/>
</dbReference>
<keyword evidence="2" id="KW-1185">Reference proteome</keyword>